<organism evidence="8">
    <name type="scientific">mine drainage metagenome</name>
    <dbReference type="NCBI Taxonomy" id="410659"/>
    <lineage>
        <taxon>unclassified sequences</taxon>
        <taxon>metagenomes</taxon>
        <taxon>ecological metagenomes</taxon>
    </lineage>
</organism>
<dbReference type="AlphaFoldDB" id="T1BEG9"/>
<keyword evidence="4" id="KW-0560">Oxidoreductase</keyword>
<dbReference type="GO" id="GO:0051287">
    <property type="term" value="F:NAD binding"/>
    <property type="evidence" value="ECO:0007669"/>
    <property type="project" value="InterPro"/>
</dbReference>
<dbReference type="GO" id="GO:0003991">
    <property type="term" value="F:acetylglutamate kinase activity"/>
    <property type="evidence" value="ECO:0007669"/>
    <property type="project" value="UniProtKB-EC"/>
</dbReference>
<dbReference type="EC" id="2.7.2.8" evidence="8"/>
<protein>
    <submittedName>
        <fullName evidence="8">N-acetyl-gamma-glutamyl-phosphate reductase</fullName>
        <ecNumber evidence="8">2.7.2.8</ecNumber>
    </submittedName>
</protein>
<dbReference type="Pfam" id="PF01118">
    <property type="entry name" value="Semialdhyde_dh"/>
    <property type="match status" value="1"/>
</dbReference>
<dbReference type="PANTHER" id="PTHR32338:SF11">
    <property type="entry name" value="[LYSW]-L-2-AMINOADIPATE_[LYSW]-L-GLUTAMATE PHOSPHATE REDUCTASE-RELATED"/>
    <property type="match status" value="1"/>
</dbReference>
<evidence type="ECO:0000256" key="3">
    <source>
        <dbReference type="ARBA" id="ARBA00022857"/>
    </source>
</evidence>
<dbReference type="InterPro" id="IPR058924">
    <property type="entry name" value="AGPR_dimerisation_dom"/>
</dbReference>
<evidence type="ECO:0000256" key="1">
    <source>
        <dbReference type="ARBA" id="ARBA00022490"/>
    </source>
</evidence>
<dbReference type="SUPFAM" id="SSF51735">
    <property type="entry name" value="NAD(P)-binding Rossmann-fold domains"/>
    <property type="match status" value="1"/>
</dbReference>
<dbReference type="PANTHER" id="PTHR32338">
    <property type="entry name" value="N-ACETYL-GAMMA-GLUTAMYL-PHOSPHATE REDUCTASE, CHLOROPLASTIC-RELATED-RELATED"/>
    <property type="match status" value="1"/>
</dbReference>
<dbReference type="GO" id="GO:0003942">
    <property type="term" value="F:N-acetyl-gamma-glutamyl-phosphate reductase activity"/>
    <property type="evidence" value="ECO:0007669"/>
    <property type="project" value="InterPro"/>
</dbReference>
<dbReference type="GO" id="GO:0009085">
    <property type="term" value="P:lysine biosynthetic process"/>
    <property type="evidence" value="ECO:0007669"/>
    <property type="project" value="UniProtKB-KW"/>
</dbReference>
<dbReference type="InterPro" id="IPR037535">
    <property type="entry name" value="LysY"/>
</dbReference>
<dbReference type="InterPro" id="IPR036291">
    <property type="entry name" value="NAD(P)-bd_dom_sf"/>
</dbReference>
<dbReference type="SMART" id="SM00859">
    <property type="entry name" value="Semialdhyde_dh"/>
    <property type="match status" value="1"/>
</dbReference>
<dbReference type="NCBIfam" id="TIGR01850">
    <property type="entry name" value="argC"/>
    <property type="match status" value="1"/>
</dbReference>
<sequence>MRASVVGGSGYVGGELLRLLLRHPRIELEQVSSDSMAGKAVTRAHPNLRRSTDLRFVPHGELKPAEVTFVAVPHRESMHRMPEWLARGGIVVDLSADHRLKDPSLYPQYYGVTHPHPDLLVRSVYGLPELHREEIRGSSLISNPGCIAAATILALRPLVASGLVDTDRPVVVDAKSGSSAGGSDSGPASSHPERSGSMRLYAPAGHRHTAEIEQETGAKIGMSAHAVEAVRGVLSTSHAFLRAPVEEKEIWRVYRAAYGSEPFVRIVHEADGIHREPEPKVLSGSNYCDIGFALDAHTSRIIATSAIDNLMKGAAGNALQALNVAAGFPETMGLEFPGLHPI</sequence>
<reference evidence="8" key="1">
    <citation type="submission" date="2013-08" db="EMBL/GenBank/DDBJ databases">
        <authorList>
            <person name="Mendez C."/>
            <person name="Richter M."/>
            <person name="Ferrer M."/>
            <person name="Sanchez J."/>
        </authorList>
    </citation>
    <scope>NUCLEOTIDE SEQUENCE</scope>
</reference>
<gene>
    <name evidence="8" type="ORF">B1B_10678</name>
</gene>
<evidence type="ECO:0000256" key="5">
    <source>
        <dbReference type="ARBA" id="ARBA00023154"/>
    </source>
</evidence>
<dbReference type="Pfam" id="PF22698">
    <property type="entry name" value="Semialdhyde_dhC_1"/>
    <property type="match status" value="1"/>
</dbReference>
<evidence type="ECO:0000256" key="4">
    <source>
        <dbReference type="ARBA" id="ARBA00023002"/>
    </source>
</evidence>
<comment type="caution">
    <text evidence="8">The sequence shown here is derived from an EMBL/GenBank/DDBJ whole genome shotgun (WGS) entry which is preliminary data.</text>
</comment>
<keyword evidence="5" id="KW-0457">Lysine biosynthesis</keyword>
<keyword evidence="8" id="KW-0808">Transferase</keyword>
<keyword evidence="3" id="KW-0521">NADP</keyword>
<dbReference type="InterPro" id="IPR050085">
    <property type="entry name" value="AGPR"/>
</dbReference>
<evidence type="ECO:0000313" key="8">
    <source>
        <dbReference type="EMBL" id="EQD52550.1"/>
    </source>
</evidence>
<evidence type="ECO:0000256" key="6">
    <source>
        <dbReference type="SAM" id="MobiDB-lite"/>
    </source>
</evidence>
<evidence type="ECO:0000256" key="2">
    <source>
        <dbReference type="ARBA" id="ARBA00022605"/>
    </source>
</evidence>
<dbReference type="EMBL" id="AUZY01006949">
    <property type="protein sequence ID" value="EQD52550.1"/>
    <property type="molecule type" value="Genomic_DNA"/>
</dbReference>
<dbReference type="InterPro" id="IPR000706">
    <property type="entry name" value="AGPR_type-1"/>
</dbReference>
<keyword evidence="1" id="KW-0963">Cytoplasm</keyword>
<evidence type="ECO:0000259" key="7">
    <source>
        <dbReference type="SMART" id="SM00859"/>
    </source>
</evidence>
<reference evidence="8" key="2">
    <citation type="journal article" date="2014" name="ISME J.">
        <title>Microbial stratification in low pH oxic and suboxic macroscopic growths along an acid mine drainage.</title>
        <authorList>
            <person name="Mendez-Garcia C."/>
            <person name="Mesa V."/>
            <person name="Sprenger R.R."/>
            <person name="Richter M."/>
            <person name="Diez M.S."/>
            <person name="Solano J."/>
            <person name="Bargiela R."/>
            <person name="Golyshina O.V."/>
            <person name="Manteca A."/>
            <person name="Ramos J.L."/>
            <person name="Gallego J.R."/>
            <person name="Llorente I."/>
            <person name="Martins Dos Santos V.A."/>
            <person name="Jensen O.N."/>
            <person name="Pelaez A.I."/>
            <person name="Sanchez J."/>
            <person name="Ferrer M."/>
        </authorList>
    </citation>
    <scope>NUCLEOTIDE SEQUENCE</scope>
</reference>
<dbReference type="GO" id="GO:0006526">
    <property type="term" value="P:L-arginine biosynthetic process"/>
    <property type="evidence" value="ECO:0007669"/>
    <property type="project" value="InterPro"/>
</dbReference>
<dbReference type="Gene3D" id="3.40.50.720">
    <property type="entry name" value="NAD(P)-binding Rossmann-like Domain"/>
    <property type="match status" value="1"/>
</dbReference>
<dbReference type="SUPFAM" id="SSF55347">
    <property type="entry name" value="Glyceraldehyde-3-phosphate dehydrogenase-like, C-terminal domain"/>
    <property type="match status" value="1"/>
</dbReference>
<dbReference type="HAMAP" id="MF_02083">
    <property type="entry name" value="LysY"/>
    <property type="match status" value="1"/>
</dbReference>
<keyword evidence="2" id="KW-0028">Amino-acid biosynthesis</keyword>
<dbReference type="Gene3D" id="3.30.360.10">
    <property type="entry name" value="Dihydrodipicolinate Reductase, domain 2"/>
    <property type="match status" value="1"/>
</dbReference>
<dbReference type="InterPro" id="IPR000534">
    <property type="entry name" value="Semialdehyde_DH_NAD-bd"/>
</dbReference>
<feature type="region of interest" description="Disordered" evidence="6">
    <location>
        <begin position="174"/>
        <end position="198"/>
    </location>
</feature>
<dbReference type="HAMAP" id="MF_00150">
    <property type="entry name" value="ArgC_type1"/>
    <property type="match status" value="1"/>
</dbReference>
<proteinExistence type="inferred from homology"/>
<dbReference type="CDD" id="cd23939">
    <property type="entry name" value="AGPR_1_C_LysY"/>
    <property type="match status" value="1"/>
</dbReference>
<name>T1BEG9_9ZZZZ</name>
<dbReference type="GO" id="GO:0070401">
    <property type="term" value="F:NADP+ binding"/>
    <property type="evidence" value="ECO:0007669"/>
    <property type="project" value="InterPro"/>
</dbReference>
<feature type="domain" description="Semialdehyde dehydrogenase NAD-binding" evidence="7">
    <location>
        <begin position="2"/>
        <end position="138"/>
    </location>
</feature>
<accession>T1BEG9</accession>